<evidence type="ECO:0000313" key="2">
    <source>
        <dbReference type="Proteomes" id="UP000234323"/>
    </source>
</evidence>
<dbReference type="Proteomes" id="UP000234323">
    <property type="component" value="Unassembled WGS sequence"/>
</dbReference>
<proteinExistence type="predicted"/>
<reference evidence="1 2" key="1">
    <citation type="submission" date="2015-10" db="EMBL/GenBank/DDBJ databases">
        <title>Genome analyses suggest a sexual origin of heterokaryosis in a supposedly ancient asexual fungus.</title>
        <authorList>
            <person name="Ropars J."/>
            <person name="Sedzielewska K."/>
            <person name="Noel J."/>
            <person name="Charron P."/>
            <person name="Farinelli L."/>
            <person name="Marton T."/>
            <person name="Kruger M."/>
            <person name="Pelin A."/>
            <person name="Brachmann A."/>
            <person name="Corradi N."/>
        </authorList>
    </citation>
    <scope>NUCLEOTIDE SEQUENCE [LARGE SCALE GENOMIC DNA]</scope>
    <source>
        <strain evidence="1 2">A4</strain>
    </source>
</reference>
<protein>
    <submittedName>
        <fullName evidence="1">Uncharacterized protein</fullName>
    </submittedName>
</protein>
<dbReference type="AlphaFoldDB" id="A0A2I1HR31"/>
<name>A0A2I1HR31_9GLOM</name>
<comment type="caution">
    <text evidence="1">The sequence shown here is derived from an EMBL/GenBank/DDBJ whole genome shotgun (WGS) entry which is preliminary data.</text>
</comment>
<dbReference type="VEuPathDB" id="FungiDB:RhiirFUN_016356"/>
<evidence type="ECO:0000313" key="1">
    <source>
        <dbReference type="EMBL" id="PKY61322.1"/>
    </source>
</evidence>
<accession>A0A2I1HR31</accession>
<gene>
    <name evidence="1" type="ORF">RhiirA4_550920</name>
</gene>
<organism evidence="1 2">
    <name type="scientific">Rhizophagus irregularis</name>
    <dbReference type="NCBI Taxonomy" id="588596"/>
    <lineage>
        <taxon>Eukaryota</taxon>
        <taxon>Fungi</taxon>
        <taxon>Fungi incertae sedis</taxon>
        <taxon>Mucoromycota</taxon>
        <taxon>Glomeromycotina</taxon>
        <taxon>Glomeromycetes</taxon>
        <taxon>Glomerales</taxon>
        <taxon>Glomeraceae</taxon>
        <taxon>Rhizophagus</taxon>
    </lineage>
</organism>
<dbReference type="EMBL" id="LLXI01005200">
    <property type="protein sequence ID" value="PKY61322.1"/>
    <property type="molecule type" value="Genomic_DNA"/>
</dbReference>
<keyword evidence="2" id="KW-1185">Reference proteome</keyword>
<dbReference type="VEuPathDB" id="FungiDB:FUN_002863"/>
<sequence length="170" mass="19783">MERSYEKMVALAQNDGAKTGHLRTKRLQNRTRLEVLERYQNAPDYSLPSISIANVTLENPANHDGYAFALLRSKIWLVQFLAMYYKLTNYHSYIDSTSCINSLSYISVHVYIEQIPNIFGCFSMDEPKYILFSHIPSHLFIYYLGNCKNFTENMGFLIVGKKEMAIYSFF</sequence>
<dbReference type="VEuPathDB" id="FungiDB:RhiirA1_463497"/>